<dbReference type="InterPro" id="IPR036962">
    <property type="entry name" value="Glyco_hydro_3_N_sf"/>
</dbReference>
<evidence type="ECO:0000256" key="1">
    <source>
        <dbReference type="ARBA" id="ARBA00001231"/>
    </source>
</evidence>
<dbReference type="InterPro" id="IPR036881">
    <property type="entry name" value="Glyco_hydro_3_C_sf"/>
</dbReference>
<evidence type="ECO:0000313" key="7">
    <source>
        <dbReference type="EMBL" id="MBD1370922.1"/>
    </source>
</evidence>
<comment type="similarity">
    <text evidence="2">Belongs to the glycosyl hydrolase 3 family.</text>
</comment>
<dbReference type="EC" id="3.2.1.52" evidence="3"/>
<dbReference type="PANTHER" id="PTHR30480:SF13">
    <property type="entry name" value="BETA-HEXOSAMINIDASE"/>
    <property type="match status" value="1"/>
</dbReference>
<reference evidence="8" key="1">
    <citation type="submission" date="2022-10" db="EMBL/GenBank/DDBJ databases">
        <title>A novel bacterium of genus Hazenella, isolated from South China Sea.</title>
        <authorList>
            <person name="Huang H."/>
            <person name="Mo K."/>
            <person name="Hu Y."/>
        </authorList>
    </citation>
    <scope>NUCLEOTIDE SEQUENCE [LARGE SCALE GENOMIC DNA]</scope>
    <source>
        <strain evidence="8">IB182357</strain>
    </source>
</reference>
<dbReference type="InterPro" id="IPR001764">
    <property type="entry name" value="Glyco_hydro_3_N"/>
</dbReference>
<dbReference type="Proteomes" id="UP000661691">
    <property type="component" value="Unassembled WGS sequence"/>
</dbReference>
<name>A0A926RT59_9BACL</name>
<comment type="catalytic activity">
    <reaction evidence="1">
        <text>Hydrolysis of terminal non-reducing N-acetyl-D-hexosamine residues in N-acetyl-beta-D-hexosaminides.</text>
        <dbReference type="EC" id="3.2.1.52"/>
    </reaction>
</comment>
<dbReference type="AlphaFoldDB" id="A0A926RT59"/>
<evidence type="ECO:0000313" key="8">
    <source>
        <dbReference type="Proteomes" id="UP000661691"/>
    </source>
</evidence>
<dbReference type="PRINTS" id="PR00133">
    <property type="entry name" value="GLHYDRLASE3"/>
</dbReference>
<sequence>MKKRNIGLRATYLVVTIIILISQTYCSQQQQSQTRIEPDTTQERREMLSLDEKIGQMLLVGFQEEDGVPSTQFNAHAERLIEELHVGGILLFGRNVDEPMQIAQLTNKLQDKAKIPLFIATDQEGGKVARIQKGITTFPGNMAIGATGDPQLAALAGKGMGAELQEIGINLTLAPSVDINNNPKNPIIGVRSFGERATHTAEMADEMIAGFHESNILTAIKHFPGHGDTDVDSHIDLPQINHSLEHLMQNELIPYQKLIEQNQVDMIMSTHITFSQIEQSKKLPATLSPAILTDLLRKKMGYNGVVVTDDMEMGAIVKNFGVEEAVVKAVEAGADIILIGHSWEHQQKAVKALKQAVDSGRISEERIDLSVKRILDLKAKSLNSRSIDHQKRQIDVERVATRLPLTASQKYAQKIAENSITVVQDRQKVLPVEKDHDVTFFTMKNEQTWNTVLAASGVQNKVHLIDKNFVVPTSLKSNTVVIGTYQLDANEKITNWIQQLVKHKKRVIVLGLDTPYEQSYLPEEVTYIALYSTTKVSLEAGLKVVWGDLQAKGKLPVTLDQ</sequence>
<dbReference type="GO" id="GO:0005975">
    <property type="term" value="P:carbohydrate metabolic process"/>
    <property type="evidence" value="ECO:0007669"/>
    <property type="project" value="InterPro"/>
</dbReference>
<keyword evidence="4 7" id="KW-0378">Hydrolase</keyword>
<dbReference type="SUPFAM" id="SSF51445">
    <property type="entry name" value="(Trans)glycosidases"/>
    <property type="match status" value="1"/>
</dbReference>
<keyword evidence="8" id="KW-1185">Reference proteome</keyword>
<feature type="domain" description="Glycoside hydrolase family 3 N-terminal" evidence="6">
    <location>
        <begin position="50"/>
        <end position="376"/>
    </location>
</feature>
<evidence type="ECO:0000259" key="6">
    <source>
        <dbReference type="Pfam" id="PF00933"/>
    </source>
</evidence>
<evidence type="ECO:0000256" key="5">
    <source>
        <dbReference type="ARBA" id="ARBA00023295"/>
    </source>
</evidence>
<dbReference type="InterPro" id="IPR017853">
    <property type="entry name" value="GH"/>
</dbReference>
<gene>
    <name evidence="7" type="primary">nagZ</name>
    <name evidence="7" type="ORF">IC620_00915</name>
</gene>
<evidence type="ECO:0000256" key="3">
    <source>
        <dbReference type="ARBA" id="ARBA00012663"/>
    </source>
</evidence>
<dbReference type="Pfam" id="PF00933">
    <property type="entry name" value="Glyco_hydro_3"/>
    <property type="match status" value="1"/>
</dbReference>
<accession>A0A926RT59</accession>
<proteinExistence type="inferred from homology"/>
<organism evidence="7 8">
    <name type="scientific">Polycladospora coralii</name>
    <dbReference type="NCBI Taxonomy" id="2771432"/>
    <lineage>
        <taxon>Bacteria</taxon>
        <taxon>Bacillati</taxon>
        <taxon>Bacillota</taxon>
        <taxon>Bacilli</taxon>
        <taxon>Bacillales</taxon>
        <taxon>Thermoactinomycetaceae</taxon>
        <taxon>Polycladospora</taxon>
    </lineage>
</organism>
<dbReference type="RefSeq" id="WP_191141304.1">
    <property type="nucleotide sequence ID" value="NZ_JACXAH010000002.1"/>
</dbReference>
<dbReference type="EMBL" id="JACXAH010000002">
    <property type="protein sequence ID" value="MBD1370922.1"/>
    <property type="molecule type" value="Genomic_DNA"/>
</dbReference>
<comment type="caution">
    <text evidence="7">The sequence shown here is derived from an EMBL/GenBank/DDBJ whole genome shotgun (WGS) entry which is preliminary data.</text>
</comment>
<keyword evidence="5 7" id="KW-0326">Glycosidase</keyword>
<dbReference type="NCBIfam" id="NF003740">
    <property type="entry name" value="PRK05337.1"/>
    <property type="match status" value="1"/>
</dbReference>
<protein>
    <recommendedName>
        <fullName evidence="3">beta-N-acetylhexosaminidase</fullName>
        <ecNumber evidence="3">3.2.1.52</ecNumber>
    </recommendedName>
</protein>
<dbReference type="GO" id="GO:0004563">
    <property type="term" value="F:beta-N-acetylhexosaminidase activity"/>
    <property type="evidence" value="ECO:0007669"/>
    <property type="project" value="UniProtKB-EC"/>
</dbReference>
<evidence type="ECO:0000256" key="4">
    <source>
        <dbReference type="ARBA" id="ARBA00022801"/>
    </source>
</evidence>
<dbReference type="PANTHER" id="PTHR30480">
    <property type="entry name" value="BETA-HEXOSAMINIDASE-RELATED"/>
    <property type="match status" value="1"/>
</dbReference>
<dbReference type="Gene3D" id="3.20.20.300">
    <property type="entry name" value="Glycoside hydrolase, family 3, N-terminal domain"/>
    <property type="match status" value="1"/>
</dbReference>
<evidence type="ECO:0000256" key="2">
    <source>
        <dbReference type="ARBA" id="ARBA00005336"/>
    </source>
</evidence>
<dbReference type="GO" id="GO:0009254">
    <property type="term" value="P:peptidoglycan turnover"/>
    <property type="evidence" value="ECO:0007669"/>
    <property type="project" value="TreeGrafter"/>
</dbReference>
<dbReference type="Gene3D" id="3.40.50.1700">
    <property type="entry name" value="Glycoside hydrolase family 3 C-terminal domain"/>
    <property type="match status" value="1"/>
</dbReference>
<dbReference type="InterPro" id="IPR050226">
    <property type="entry name" value="NagZ_Beta-hexosaminidase"/>
</dbReference>